<gene>
    <name evidence="2" type="ORF">OMM_05020</name>
</gene>
<keyword evidence="1" id="KW-0175">Coiled coil</keyword>
<dbReference type="AlphaFoldDB" id="A0A1V1NYT7"/>
<reference evidence="3" key="1">
    <citation type="submission" date="2012-11" db="EMBL/GenBank/DDBJ databases">
        <authorList>
            <person name="Lucero-Rivera Y.E."/>
            <person name="Tovar-Ramirez D."/>
        </authorList>
    </citation>
    <scope>NUCLEOTIDE SEQUENCE [LARGE SCALE GENOMIC DNA]</scope>
    <source>
        <strain evidence="3">Araruama</strain>
    </source>
</reference>
<organism evidence="2 3">
    <name type="scientific">Candidatus Magnetoglobus multicellularis str. Araruama</name>
    <dbReference type="NCBI Taxonomy" id="890399"/>
    <lineage>
        <taxon>Bacteria</taxon>
        <taxon>Pseudomonadati</taxon>
        <taxon>Thermodesulfobacteriota</taxon>
        <taxon>Desulfobacteria</taxon>
        <taxon>Desulfobacterales</taxon>
        <taxon>Desulfobacteraceae</taxon>
        <taxon>Candidatus Magnetoglobus</taxon>
    </lineage>
</organism>
<dbReference type="EMBL" id="ATBP01001269">
    <property type="protein sequence ID" value="ETR67666.1"/>
    <property type="molecule type" value="Genomic_DNA"/>
</dbReference>
<evidence type="ECO:0000256" key="1">
    <source>
        <dbReference type="SAM" id="Coils"/>
    </source>
</evidence>
<comment type="caution">
    <text evidence="2">The sequence shown here is derived from an EMBL/GenBank/DDBJ whole genome shotgun (WGS) entry which is preliminary data.</text>
</comment>
<dbReference type="Proteomes" id="UP000189670">
    <property type="component" value="Unassembled WGS sequence"/>
</dbReference>
<protein>
    <submittedName>
        <fullName evidence="2">Uncharacterized protein</fullName>
    </submittedName>
</protein>
<proteinExistence type="predicted"/>
<sequence length="281" mass="32625">MTLKDKLNAIFYRRNVLNDYLDKRHQFITSGLDLNTLNKNCQETERQVLSIKSCTADTQKKLDAMNSEYQTLQSTKTDLHNKMVTLEKKVSQLTNELQSKQTNLDNLGHQQTNLKATIQNTKNQIAAFENKLQQFKENEQIEQEKLQKLKQDVNKMNQLNSINNNTIQSLTSDKEQVLNQLNEKEDILLPLVSQWLDYNKESLKQQVNNKTNLFNEFENHCKTISTIKQQMEDNNDDTFDTTLTELIETAQEWLEKANNIKSKWGNPAKGRIIAKATNPFA</sequence>
<feature type="coiled-coil region" evidence="1">
    <location>
        <begin position="62"/>
        <end position="263"/>
    </location>
</feature>
<evidence type="ECO:0000313" key="3">
    <source>
        <dbReference type="Proteomes" id="UP000189670"/>
    </source>
</evidence>
<evidence type="ECO:0000313" key="2">
    <source>
        <dbReference type="EMBL" id="ETR67666.1"/>
    </source>
</evidence>
<name>A0A1V1NYT7_9BACT</name>
<dbReference type="Gene3D" id="1.10.287.1490">
    <property type="match status" value="1"/>
</dbReference>
<accession>A0A1V1NYT7</accession>